<feature type="domain" description="Roadblock/LAMTOR2" evidence="1">
    <location>
        <begin position="3"/>
        <end position="90"/>
    </location>
</feature>
<proteinExistence type="predicted"/>
<dbReference type="SMART" id="SM00960">
    <property type="entry name" value="Robl_LC7"/>
    <property type="match status" value="1"/>
</dbReference>
<evidence type="ECO:0000313" key="2">
    <source>
        <dbReference type="EMBL" id="TYQ00351.1"/>
    </source>
</evidence>
<dbReference type="RefSeq" id="WP_148869235.1">
    <property type="nucleotide sequence ID" value="NZ_VNIA01000001.1"/>
</dbReference>
<dbReference type="Pfam" id="PF03259">
    <property type="entry name" value="Robl_LC7"/>
    <property type="match status" value="1"/>
</dbReference>
<dbReference type="AlphaFoldDB" id="A0A5S5DWJ4"/>
<organism evidence="2 3">
    <name type="scientific">Tenacibaculum adriaticum</name>
    <dbReference type="NCBI Taxonomy" id="413713"/>
    <lineage>
        <taxon>Bacteria</taxon>
        <taxon>Pseudomonadati</taxon>
        <taxon>Bacteroidota</taxon>
        <taxon>Flavobacteriia</taxon>
        <taxon>Flavobacteriales</taxon>
        <taxon>Flavobacteriaceae</taxon>
        <taxon>Tenacibaculum</taxon>
    </lineage>
</organism>
<evidence type="ECO:0000259" key="1">
    <source>
        <dbReference type="SMART" id="SM00960"/>
    </source>
</evidence>
<comment type="caution">
    <text evidence="2">The sequence shown here is derived from an EMBL/GenBank/DDBJ whole genome shotgun (WGS) entry which is preliminary data.</text>
</comment>
<sequence>MSKNFDLSDFLKLTNADGAIILNAKGELIDSENVENGNNFAAMVAVMVTMASEFSSDIKIGGLKQFICKSDNGVFIVDKFDEDFIVGVYSKELAKAGLIMMSMDNLSKKKQA</sequence>
<protein>
    <submittedName>
        <fullName evidence="2">Putative regulator of Ras-like GTPase activity (Roadblock/LC7/MglB family)</fullName>
    </submittedName>
</protein>
<dbReference type="Gene3D" id="3.30.450.30">
    <property type="entry name" value="Dynein light chain 2a, cytoplasmic"/>
    <property type="match status" value="1"/>
</dbReference>
<evidence type="ECO:0000313" key="3">
    <source>
        <dbReference type="Proteomes" id="UP000323136"/>
    </source>
</evidence>
<reference evidence="2 3" key="1">
    <citation type="submission" date="2019-07" db="EMBL/GenBank/DDBJ databases">
        <title>Genomic Encyclopedia of Type Strains, Phase IV (KMG-IV): sequencing the most valuable type-strain genomes for metagenomic binning, comparative biology and taxonomic classification.</title>
        <authorList>
            <person name="Goeker M."/>
        </authorList>
    </citation>
    <scope>NUCLEOTIDE SEQUENCE [LARGE SCALE GENOMIC DNA]</scope>
    <source>
        <strain evidence="2 3">DSM 18961</strain>
    </source>
</reference>
<dbReference type="SUPFAM" id="SSF103196">
    <property type="entry name" value="Roadblock/LC7 domain"/>
    <property type="match status" value="1"/>
</dbReference>
<dbReference type="InterPro" id="IPR004942">
    <property type="entry name" value="Roadblock/LAMTOR2_dom"/>
</dbReference>
<gene>
    <name evidence="2" type="ORF">C7447_101963</name>
</gene>
<accession>A0A5S5DWJ4</accession>
<dbReference type="EMBL" id="VNIA01000001">
    <property type="protein sequence ID" value="TYQ00351.1"/>
    <property type="molecule type" value="Genomic_DNA"/>
</dbReference>
<keyword evidence="3" id="KW-1185">Reference proteome</keyword>
<name>A0A5S5DWJ4_9FLAO</name>
<dbReference type="Proteomes" id="UP000323136">
    <property type="component" value="Unassembled WGS sequence"/>
</dbReference>